<feature type="transmembrane region" description="Helical" evidence="2">
    <location>
        <begin position="101"/>
        <end position="122"/>
    </location>
</feature>
<feature type="transmembrane region" description="Helical" evidence="2">
    <location>
        <begin position="488"/>
        <end position="516"/>
    </location>
</feature>
<organism evidence="3 4">
    <name type="scientific">Paramecium sonneborni</name>
    <dbReference type="NCBI Taxonomy" id="65129"/>
    <lineage>
        <taxon>Eukaryota</taxon>
        <taxon>Sar</taxon>
        <taxon>Alveolata</taxon>
        <taxon>Ciliophora</taxon>
        <taxon>Intramacronucleata</taxon>
        <taxon>Oligohymenophorea</taxon>
        <taxon>Peniculida</taxon>
        <taxon>Parameciidae</taxon>
        <taxon>Paramecium</taxon>
    </lineage>
</organism>
<gene>
    <name evidence="3" type="ORF">PSON_ATCC_30995.1.T0170283</name>
</gene>
<keyword evidence="2" id="KW-0472">Membrane</keyword>
<evidence type="ECO:0000313" key="4">
    <source>
        <dbReference type="Proteomes" id="UP000692954"/>
    </source>
</evidence>
<sequence length="629" mass="72530">MADQEKNLNPPKDQPDQEQFLLEPGNENGQIFDMEGQQQTQKDVDLNRLNEDQKNKNQEDPKLMRRDLIKKKKKNEQKERLISAQRLKRLLKRKPIDKIRLAYQAYFFIVSIVVLTLSILSFRDQTVYQVDYDQFINNVKSYVVDDIKFTYTNKDCQTQFGSEYSSFYQYNWPGSMIGCDCSKGFNFSTLTEYNIDAFFSESFMLGRICSQDLLSKNCTTVNEQQPKIFNSWNDGSFGRPFVLCARRRIGIDLQSNSSNCQLQNKTTCGTGDNIFCVPQDISCPITEIGFTSNSNYQNLKSKNNINTGDIFDLGAGFYFYFIKNTSNLPLVEFQVSEGDKICRRNQDQNISPNRIDYPLMLKGRKQCENTDSLFQMIHSIDEEQFYLSNNVIYLSEKLPYFNIDTKYNWSIHTKTYIPWASQCRGELFDNVLQEGATLHQVYTALRVQLGVTIAYFIVIGLIFNIVGTMTACNFAWSCMAASPESQYNYVFLLEIGFKILLQIAEIVVIIVSFAIINEKRKLIKQVNDNECVNDPVSNFLFTNLESDLTKFAWSYNLANLVIFAFTLILDLIIIKHSINQGHHHGAKKLHEKGEHQELDIGSRGELGNQQDIKSDFKIQAKTELQQIPL</sequence>
<name>A0A8S1LBA5_9CILI</name>
<keyword evidence="4" id="KW-1185">Reference proteome</keyword>
<evidence type="ECO:0000313" key="3">
    <source>
        <dbReference type="EMBL" id="CAD8063192.1"/>
    </source>
</evidence>
<evidence type="ECO:0008006" key="5">
    <source>
        <dbReference type="Google" id="ProtNLM"/>
    </source>
</evidence>
<accession>A0A8S1LBA5</accession>
<dbReference type="EMBL" id="CAJJDN010000017">
    <property type="protein sequence ID" value="CAD8063192.1"/>
    <property type="molecule type" value="Genomic_DNA"/>
</dbReference>
<dbReference type="OrthoDB" id="301978at2759"/>
<comment type="caution">
    <text evidence="3">The sequence shown here is derived from an EMBL/GenBank/DDBJ whole genome shotgun (WGS) entry which is preliminary data.</text>
</comment>
<protein>
    <recommendedName>
        <fullName evidence="5">Transmembrane protein</fullName>
    </recommendedName>
</protein>
<feature type="transmembrane region" description="Helical" evidence="2">
    <location>
        <begin position="453"/>
        <end position="476"/>
    </location>
</feature>
<feature type="compositionally biased region" description="Basic and acidic residues" evidence="1">
    <location>
        <begin position="42"/>
        <end position="67"/>
    </location>
</feature>
<proteinExistence type="predicted"/>
<keyword evidence="2" id="KW-1133">Transmembrane helix</keyword>
<evidence type="ECO:0000256" key="2">
    <source>
        <dbReference type="SAM" id="Phobius"/>
    </source>
</evidence>
<dbReference type="Proteomes" id="UP000692954">
    <property type="component" value="Unassembled WGS sequence"/>
</dbReference>
<reference evidence="3" key="1">
    <citation type="submission" date="2021-01" db="EMBL/GenBank/DDBJ databases">
        <authorList>
            <consortium name="Genoscope - CEA"/>
            <person name="William W."/>
        </authorList>
    </citation>
    <scope>NUCLEOTIDE SEQUENCE</scope>
</reference>
<feature type="region of interest" description="Disordered" evidence="1">
    <location>
        <begin position="1"/>
        <end position="70"/>
    </location>
</feature>
<feature type="transmembrane region" description="Helical" evidence="2">
    <location>
        <begin position="553"/>
        <end position="574"/>
    </location>
</feature>
<keyword evidence="2" id="KW-0812">Transmembrane</keyword>
<dbReference type="AlphaFoldDB" id="A0A8S1LBA5"/>
<evidence type="ECO:0000256" key="1">
    <source>
        <dbReference type="SAM" id="MobiDB-lite"/>
    </source>
</evidence>